<feature type="compositionally biased region" description="Basic and acidic residues" evidence="3">
    <location>
        <begin position="1453"/>
        <end position="1463"/>
    </location>
</feature>
<evidence type="ECO:0008006" key="6">
    <source>
        <dbReference type="Google" id="ProtNLM"/>
    </source>
</evidence>
<dbReference type="EMBL" id="JAHRIN010067661">
    <property type="protein sequence ID" value="MEQ2214804.1"/>
    <property type="molecule type" value="Genomic_DNA"/>
</dbReference>
<reference evidence="4 5" key="1">
    <citation type="submission" date="2021-06" db="EMBL/GenBank/DDBJ databases">
        <authorList>
            <person name="Palmer J.M."/>
        </authorList>
    </citation>
    <scope>NUCLEOTIDE SEQUENCE [LARGE SCALE GENOMIC DNA]</scope>
    <source>
        <strain evidence="4 5">XC_2019</strain>
        <tissue evidence="4">Muscle</tissue>
    </source>
</reference>
<protein>
    <recommendedName>
        <fullName evidence="6">Periaxin</fullName>
    </recommendedName>
</protein>
<evidence type="ECO:0000313" key="5">
    <source>
        <dbReference type="Proteomes" id="UP001434883"/>
    </source>
</evidence>
<name>A0ABV0S2N2_9TELE</name>
<evidence type="ECO:0000256" key="3">
    <source>
        <dbReference type="SAM" id="MobiDB-lite"/>
    </source>
</evidence>
<feature type="region of interest" description="Disordered" evidence="3">
    <location>
        <begin position="1501"/>
        <end position="1537"/>
    </location>
</feature>
<evidence type="ECO:0000256" key="1">
    <source>
        <dbReference type="ARBA" id="ARBA00004123"/>
    </source>
</evidence>
<dbReference type="PANTHER" id="PTHR23348:SF42">
    <property type="entry name" value="PERIAXIN"/>
    <property type="match status" value="1"/>
</dbReference>
<comment type="subcellular location">
    <subcellularLocation>
        <location evidence="1">Nucleus</location>
    </subcellularLocation>
</comment>
<dbReference type="PANTHER" id="PTHR23348">
    <property type="entry name" value="PERIAXIN/AHNAK"/>
    <property type="match status" value="1"/>
</dbReference>
<feature type="non-terminal residue" evidence="4">
    <location>
        <position position="1"/>
    </location>
</feature>
<feature type="region of interest" description="Disordered" evidence="3">
    <location>
        <begin position="54"/>
        <end position="87"/>
    </location>
</feature>
<evidence type="ECO:0000313" key="4">
    <source>
        <dbReference type="EMBL" id="MEQ2214804.1"/>
    </source>
</evidence>
<feature type="compositionally biased region" description="Basic and acidic residues" evidence="3">
    <location>
        <begin position="1334"/>
        <end position="1350"/>
    </location>
</feature>
<feature type="compositionally biased region" description="Low complexity" evidence="3">
    <location>
        <begin position="1358"/>
        <end position="1378"/>
    </location>
</feature>
<sequence length="1605" mass="172810">DQLLSAKVYFDNVRYEDALRILQCAEPYKVSFQVKRTVPKAEVSVRPRVPSGEVKAKGYSATGGNLELEGHENMPPSEIPGAKVKPKGKGHKFGIMFPKTKHTKSGSATESGSVEVRPLEITIQPPLVEVALSSKKDKNVEKRGSKFNPPDVEFALPSGKAEVSLPTVKGTTDIKAPKVDIKGEADVPQGKVNLDVGGEDAKLRMPKLKLPKIRLSRHSDEIDGEIKVKSEGMKISGADLKTPTTQIRGDGEINLPEVEVTKPKIKGDIFGKAPSVEMPTADISLPKLKGKADTSYSPQGLEGAEKSEINMSPIQISVPDPGLQFDSGRRIPDEVEGTVKGPKISVPKVDISLPKAPVDLTLPKSNAGATDNEGKGRFQLPSVDILLPKLKAGEVDTEGQTVKGGKFWISLFRMSKQRELAWRLKDLISRRISQGGQFEGDLDVEEPNVKGSKLKVPTFDVSLPKVNLSESELKIKGSAIEGGKIEMPDVDISLPRGKTGGEIEAGLLSTKEGKSHMPSIDISIPKLKAKGPDVNVEGPEIQGGKIKMPGVDVSLPKGKVDGDFDVEAPEMKGGKFKLPKFDISLPKVSLPKTDVGVEGTDIKGEVELLPADISRPNIKTDVEIDVNAATSSKLHMPSVDISLPKIKAKGDDDIQGPKINGDFPLPKIKSQEVDVSLKGPEVEGGKINPAAVDISLPKGKVGGDYEFECVEGKRGKFKMPKVDVSLPKVSLPERDVKIKGPDIKAGNTEMPDIDLSLPKPKVEGEIDTQEHPRKGGKIHIPSIALPDMKTKEPQANIKGLKADVNIKGPDVKGGKGGRFHMPVLDINMPKFDLDLSLPSGSKDKGLKVEVSGPDASGDLEMLGLKGYLKPDQLKVKNEDVEGTGASLKRPSVKLPTVDISAPKVDLDFGLHKPNGDDVEVELLKAEGGRPSSGGSFDLPNISLKVPSFTFPRFGVKSKSGDLEASGLKTNASLHQPDVEGEIRAPSVDIKKEGHLKMPKASTDKTSGEIEAEGGTIKLPHIKIPKVDISLSKGKGNEVPTMAMEAADPDAKLPKGKISMQKDKSPKPETGLQEVTPDLMVDLHVEGERKGLEMKMPTIDIEGPKKNIEVDIGFQGGESSMGKKKVVLPDLDLNTLRTESKVKGRKVKGANFKTGVPKMKGVEDITVEVKQGEDNVIPDCHTTVKGHINITAPEVTLPDVSLKTGPGSKEGKSCASKEIKVPRIPDIEFDIGTSQAEDDKTETEKKVKIPKFGVPLPSISSPEKGMDIYRPDIRYEGPKIPKVKRAVFVLVNPNETEQVAANITPPRKEAMGENETEDVKVKIPKIKMKSNFGMSKDKSAEREAGEEEKSVGAKIKMPKVSFSSGKSGSPKGEGSSSSLKGEKDATPHKDSKDDKGTFRGKIKLPKVDFTSPYSRMATGDTMGKDSLSGDAKGDIQELETPDKMVSTEMVSSHARTEMLDRDSSESPVGFGTEFTSTKVQMWSEADSRSSKAEEKETTSWFKVPKFTLKPHATGKDRPITPEGSPQAKRKGELGGEAEVSGSFCLHTSGLDFTSQQMSEEHQVPSAEEGTVTMVTKTTKITRHLVTTETRTGESSATTHQVSDYKS</sequence>
<feature type="region of interest" description="Disordered" evidence="3">
    <location>
        <begin position="740"/>
        <end position="759"/>
    </location>
</feature>
<evidence type="ECO:0000256" key="2">
    <source>
        <dbReference type="ARBA" id="ARBA00023242"/>
    </source>
</evidence>
<dbReference type="Proteomes" id="UP001434883">
    <property type="component" value="Unassembled WGS sequence"/>
</dbReference>
<feature type="compositionally biased region" description="Basic and acidic residues" evidence="3">
    <location>
        <begin position="1379"/>
        <end position="1396"/>
    </location>
</feature>
<keyword evidence="5" id="KW-1185">Reference proteome</keyword>
<gene>
    <name evidence="4" type="ORF">XENOCAPTIV_020526</name>
</gene>
<keyword evidence="2" id="KW-0539">Nucleus</keyword>
<comment type="caution">
    <text evidence="4">The sequence shown here is derived from an EMBL/GenBank/DDBJ whole genome shotgun (WGS) entry which is preliminary data.</text>
</comment>
<proteinExistence type="predicted"/>
<accession>A0ABV0S2N2</accession>
<feature type="region of interest" description="Disordered" evidence="3">
    <location>
        <begin position="1326"/>
        <end position="1471"/>
    </location>
</feature>
<organism evidence="4 5">
    <name type="scientific">Xenoophorus captivus</name>
    <dbReference type="NCBI Taxonomy" id="1517983"/>
    <lineage>
        <taxon>Eukaryota</taxon>
        <taxon>Metazoa</taxon>
        <taxon>Chordata</taxon>
        <taxon>Craniata</taxon>
        <taxon>Vertebrata</taxon>
        <taxon>Euteleostomi</taxon>
        <taxon>Actinopterygii</taxon>
        <taxon>Neopterygii</taxon>
        <taxon>Teleostei</taxon>
        <taxon>Neoteleostei</taxon>
        <taxon>Acanthomorphata</taxon>
        <taxon>Ovalentaria</taxon>
        <taxon>Atherinomorphae</taxon>
        <taxon>Cyprinodontiformes</taxon>
        <taxon>Goodeidae</taxon>
        <taxon>Xenoophorus</taxon>
    </lineage>
</organism>
<dbReference type="InterPro" id="IPR052082">
    <property type="entry name" value="Myelin_sheath_structural"/>
</dbReference>
<feature type="region of interest" description="Disordered" evidence="3">
    <location>
        <begin position="1052"/>
        <end position="1071"/>
    </location>
</feature>
<feature type="region of interest" description="Disordered" evidence="3">
    <location>
        <begin position="1585"/>
        <end position="1605"/>
    </location>
</feature>